<dbReference type="PANTHER" id="PTHR42756:SF1">
    <property type="entry name" value="TRANSCRIPTIONAL REPRESSOR OF EMRAB OPERON"/>
    <property type="match status" value="1"/>
</dbReference>
<dbReference type="RefSeq" id="WP_026390620.1">
    <property type="nucleotide sequence ID" value="NZ_LR215048.1"/>
</dbReference>
<dbReference type="InterPro" id="IPR036388">
    <property type="entry name" value="WH-like_DNA-bd_sf"/>
</dbReference>
<dbReference type="SUPFAM" id="SSF46785">
    <property type="entry name" value="Winged helix' DNA-binding domain"/>
    <property type="match status" value="1"/>
</dbReference>
<organism evidence="5 6">
    <name type="scientific">Haploplasma axanthum</name>
    <name type="common">Acholeplasma axanthum</name>
    <dbReference type="NCBI Taxonomy" id="29552"/>
    <lineage>
        <taxon>Bacteria</taxon>
        <taxon>Bacillati</taxon>
        <taxon>Mycoplasmatota</taxon>
        <taxon>Mollicutes</taxon>
        <taxon>Acholeplasmatales</taxon>
        <taxon>Acholeplasmataceae</taxon>
        <taxon>Haploplasma</taxon>
    </lineage>
</organism>
<keyword evidence="1" id="KW-0805">Transcription regulation</keyword>
<dbReference type="Proteomes" id="UP000289841">
    <property type="component" value="Chromosome"/>
</dbReference>
<dbReference type="SMART" id="SM00347">
    <property type="entry name" value="HTH_MARR"/>
    <property type="match status" value="1"/>
</dbReference>
<name>A0A449BCC7_HAPAX</name>
<reference evidence="5 6" key="1">
    <citation type="submission" date="2019-01" db="EMBL/GenBank/DDBJ databases">
        <authorList>
            <consortium name="Pathogen Informatics"/>
        </authorList>
    </citation>
    <scope>NUCLEOTIDE SEQUENCE [LARGE SCALE GENOMIC DNA]</scope>
    <source>
        <strain evidence="5 6">NCTC10138</strain>
    </source>
</reference>
<evidence type="ECO:0000313" key="5">
    <source>
        <dbReference type="EMBL" id="VEU80086.1"/>
    </source>
</evidence>
<keyword evidence="6" id="KW-1185">Reference proteome</keyword>
<dbReference type="KEGG" id="aaxa:NCTC10138_00442"/>
<keyword evidence="2 5" id="KW-0238">DNA-binding</keyword>
<protein>
    <submittedName>
        <fullName evidence="5">DNA-binding transcriptional repressor MarR</fullName>
    </submittedName>
</protein>
<sequence length="145" mass="16913">MGKAKNLVNELLVEVFNQILTIEEKILKKKGVELSMTEIHVLEAIRNVEPPTMSNVANRLRVTVGTLTTSIHTLVKKNYVIRKRDEYDKRIVLLELTDEAIDVLKIHDNFHDEMIDSVFKELKLDEDEVLIKSLERVSEYFKTKY</sequence>
<evidence type="ECO:0000256" key="1">
    <source>
        <dbReference type="ARBA" id="ARBA00023015"/>
    </source>
</evidence>
<dbReference type="InterPro" id="IPR000835">
    <property type="entry name" value="HTH_MarR-typ"/>
</dbReference>
<dbReference type="GO" id="GO:0003677">
    <property type="term" value="F:DNA binding"/>
    <property type="evidence" value="ECO:0007669"/>
    <property type="project" value="UniProtKB-KW"/>
</dbReference>
<gene>
    <name evidence="5" type="ORF">NCTC10138_00442</name>
</gene>
<dbReference type="InterPro" id="IPR036390">
    <property type="entry name" value="WH_DNA-bd_sf"/>
</dbReference>
<dbReference type="OrthoDB" id="5461037at2"/>
<evidence type="ECO:0000313" key="6">
    <source>
        <dbReference type="Proteomes" id="UP000289841"/>
    </source>
</evidence>
<feature type="domain" description="HTH marR-type" evidence="4">
    <location>
        <begin position="1"/>
        <end position="139"/>
    </location>
</feature>
<dbReference type="PANTHER" id="PTHR42756">
    <property type="entry name" value="TRANSCRIPTIONAL REGULATOR, MARR"/>
    <property type="match status" value="1"/>
</dbReference>
<dbReference type="PROSITE" id="PS50995">
    <property type="entry name" value="HTH_MARR_2"/>
    <property type="match status" value="1"/>
</dbReference>
<dbReference type="Pfam" id="PF01047">
    <property type="entry name" value="MarR"/>
    <property type="match status" value="1"/>
</dbReference>
<accession>A0A449BCC7</accession>
<dbReference type="GO" id="GO:0003700">
    <property type="term" value="F:DNA-binding transcription factor activity"/>
    <property type="evidence" value="ECO:0007669"/>
    <property type="project" value="InterPro"/>
</dbReference>
<evidence type="ECO:0000259" key="4">
    <source>
        <dbReference type="PROSITE" id="PS50995"/>
    </source>
</evidence>
<dbReference type="PRINTS" id="PR00598">
    <property type="entry name" value="HTHMARR"/>
</dbReference>
<evidence type="ECO:0000256" key="2">
    <source>
        <dbReference type="ARBA" id="ARBA00023125"/>
    </source>
</evidence>
<keyword evidence="3" id="KW-0804">Transcription</keyword>
<dbReference type="EMBL" id="LR215048">
    <property type="protein sequence ID" value="VEU80086.1"/>
    <property type="molecule type" value="Genomic_DNA"/>
</dbReference>
<dbReference type="STRING" id="1278311.GCA_000428705_01101"/>
<dbReference type="AlphaFoldDB" id="A0A449BCC7"/>
<proteinExistence type="predicted"/>
<dbReference type="Gene3D" id="1.10.10.10">
    <property type="entry name" value="Winged helix-like DNA-binding domain superfamily/Winged helix DNA-binding domain"/>
    <property type="match status" value="1"/>
</dbReference>
<evidence type="ECO:0000256" key="3">
    <source>
        <dbReference type="ARBA" id="ARBA00023163"/>
    </source>
</evidence>